<proteinExistence type="predicted"/>
<feature type="region of interest" description="Disordered" evidence="1">
    <location>
        <begin position="1"/>
        <end position="38"/>
    </location>
</feature>
<dbReference type="EMBL" id="VNFK01000003">
    <property type="protein sequence ID" value="TVU65480.1"/>
    <property type="molecule type" value="Genomic_DNA"/>
</dbReference>
<dbReference type="Proteomes" id="UP000316500">
    <property type="component" value="Unassembled WGS sequence"/>
</dbReference>
<sequence>MVGPTWFPLPPGTCGALGPPGPPDPPDPPGPPDPPPRGPPWVLAFCCSSAWVRSTVAASSRERDALCNMGRSVLLHSRRKRSPSVPFHATLEIRLLT</sequence>
<organism evidence="2 3">
    <name type="scientific">Paenarthrobacter nitroguajacolicus</name>
    <name type="common">Arthrobacter nitroguajacolicus</name>
    <dbReference type="NCBI Taxonomy" id="211146"/>
    <lineage>
        <taxon>Bacteria</taxon>
        <taxon>Bacillati</taxon>
        <taxon>Actinomycetota</taxon>
        <taxon>Actinomycetes</taxon>
        <taxon>Micrococcales</taxon>
        <taxon>Micrococcaceae</taxon>
        <taxon>Paenarthrobacter</taxon>
    </lineage>
</organism>
<accession>A0A558H8Q5</accession>
<feature type="compositionally biased region" description="Pro residues" evidence="1">
    <location>
        <begin position="19"/>
        <end position="38"/>
    </location>
</feature>
<protein>
    <submittedName>
        <fullName evidence="2">Uncharacterized protein</fullName>
    </submittedName>
</protein>
<dbReference type="AlphaFoldDB" id="A0A558H8Q5"/>
<evidence type="ECO:0000256" key="1">
    <source>
        <dbReference type="SAM" id="MobiDB-lite"/>
    </source>
</evidence>
<evidence type="ECO:0000313" key="2">
    <source>
        <dbReference type="EMBL" id="TVU65480.1"/>
    </source>
</evidence>
<gene>
    <name evidence="2" type="ORF">FQP90_04550</name>
</gene>
<comment type="caution">
    <text evidence="2">The sequence shown here is derived from an EMBL/GenBank/DDBJ whole genome shotgun (WGS) entry which is preliminary data.</text>
</comment>
<name>A0A558H8Q5_PAENT</name>
<reference evidence="2 3" key="1">
    <citation type="submission" date="2019-07" db="EMBL/GenBank/DDBJ databases">
        <title>Diversity of Bacteria from Kongsfjorden, Arctic.</title>
        <authorList>
            <person name="Yu Y."/>
        </authorList>
    </citation>
    <scope>NUCLEOTIDE SEQUENCE [LARGE SCALE GENOMIC DNA]</scope>
    <source>
        <strain evidence="2 3">SM1928</strain>
    </source>
</reference>
<evidence type="ECO:0000313" key="3">
    <source>
        <dbReference type="Proteomes" id="UP000316500"/>
    </source>
</evidence>